<dbReference type="CDD" id="cd00054">
    <property type="entry name" value="EGF_CA"/>
    <property type="match status" value="2"/>
</dbReference>
<dbReference type="InterPro" id="IPR035976">
    <property type="entry name" value="Sushi/SCR/CCP_sf"/>
</dbReference>
<comment type="subcellular location">
    <subcellularLocation>
        <location evidence="1">Membrane</location>
        <topology evidence="1">Single-pass type I membrane protein</topology>
    </subcellularLocation>
</comment>
<dbReference type="Pfam" id="PF07645">
    <property type="entry name" value="EGF_CA"/>
    <property type="match status" value="2"/>
</dbReference>
<dbReference type="InterPro" id="IPR018097">
    <property type="entry name" value="EGF_Ca-bd_CS"/>
</dbReference>
<comment type="caution">
    <text evidence="10">Lacks conserved residue(s) required for the propagation of feature annotation.</text>
</comment>
<evidence type="ECO:0000256" key="7">
    <source>
        <dbReference type="ARBA" id="ARBA00023136"/>
    </source>
</evidence>
<dbReference type="SUPFAM" id="SSF57196">
    <property type="entry name" value="EGF/Laminin"/>
    <property type="match status" value="2"/>
</dbReference>
<dbReference type="InterPro" id="IPR001881">
    <property type="entry name" value="EGF-like_Ca-bd_dom"/>
</dbReference>
<evidence type="ECO:0000256" key="8">
    <source>
        <dbReference type="ARBA" id="ARBA00023157"/>
    </source>
</evidence>
<dbReference type="InterPro" id="IPR000436">
    <property type="entry name" value="Sushi_SCR_CCP_dom"/>
</dbReference>
<feature type="region of interest" description="Disordered" evidence="12">
    <location>
        <begin position="1420"/>
        <end position="1448"/>
    </location>
</feature>
<evidence type="ECO:0000259" key="14">
    <source>
        <dbReference type="PROSITE" id="PS50923"/>
    </source>
</evidence>
<evidence type="ECO:0000259" key="13">
    <source>
        <dbReference type="PROSITE" id="PS50026"/>
    </source>
</evidence>
<dbReference type="Proteomes" id="UP000010556">
    <property type="component" value="Unassembled WGS sequence"/>
</dbReference>
<keyword evidence="6" id="KW-1133">Transmembrane helix</keyword>
<dbReference type="SMART" id="SM00181">
    <property type="entry name" value="EGF"/>
    <property type="match status" value="2"/>
</dbReference>
<keyword evidence="7" id="KW-0472">Membrane</keyword>
<keyword evidence="11" id="KW-0768">Sushi</keyword>
<dbReference type="GO" id="GO:0005509">
    <property type="term" value="F:calcium ion binding"/>
    <property type="evidence" value="ECO:0007669"/>
    <property type="project" value="InterPro"/>
</dbReference>
<proteinExistence type="predicted"/>
<dbReference type="PROSITE" id="PS50026">
    <property type="entry name" value="EGF_3"/>
    <property type="match status" value="2"/>
</dbReference>
<dbReference type="GO" id="GO:0016020">
    <property type="term" value="C:membrane"/>
    <property type="evidence" value="ECO:0007669"/>
    <property type="project" value="UniProtKB-SubCell"/>
</dbReference>
<dbReference type="PANTHER" id="PTHR35668">
    <property type="entry name" value="PROTEIN SHORTAGE IN CHIASMATA 1 ORTHOLOG"/>
    <property type="match status" value="1"/>
</dbReference>
<keyword evidence="4" id="KW-0732">Signal</keyword>
<dbReference type="Gene3D" id="2.10.25.10">
    <property type="entry name" value="Laminin"/>
    <property type="match status" value="2"/>
</dbReference>
<feature type="compositionally biased region" description="Basic and acidic residues" evidence="12">
    <location>
        <begin position="1071"/>
        <end position="1087"/>
    </location>
</feature>
<evidence type="ECO:0000256" key="4">
    <source>
        <dbReference type="ARBA" id="ARBA00022729"/>
    </source>
</evidence>
<dbReference type="eggNOG" id="KOG1217">
    <property type="taxonomic scope" value="Eukaryota"/>
</dbReference>
<evidence type="ECO:0000313" key="15">
    <source>
        <dbReference type="EMBL" id="ELK24588.1"/>
    </source>
</evidence>
<evidence type="ECO:0000256" key="9">
    <source>
        <dbReference type="ARBA" id="ARBA00023180"/>
    </source>
</evidence>
<evidence type="ECO:0000313" key="16">
    <source>
        <dbReference type="Proteomes" id="UP000010556"/>
    </source>
</evidence>
<dbReference type="Pfam" id="PF00084">
    <property type="entry name" value="Sushi"/>
    <property type="match status" value="2"/>
</dbReference>
<reference evidence="16" key="1">
    <citation type="journal article" date="2013" name="Science">
        <title>Comparative analysis of bat genomes provides insight into the evolution of flight and immunity.</title>
        <authorList>
            <person name="Zhang G."/>
            <person name="Cowled C."/>
            <person name="Shi Z."/>
            <person name="Huang Z."/>
            <person name="Bishop-Lilly K.A."/>
            <person name="Fang X."/>
            <person name="Wynne J.W."/>
            <person name="Xiong Z."/>
            <person name="Baker M.L."/>
            <person name="Zhao W."/>
            <person name="Tachedjian M."/>
            <person name="Zhu Y."/>
            <person name="Zhou P."/>
            <person name="Jiang X."/>
            <person name="Ng J."/>
            <person name="Yang L."/>
            <person name="Wu L."/>
            <person name="Xiao J."/>
            <person name="Feng Y."/>
            <person name="Chen Y."/>
            <person name="Sun X."/>
            <person name="Zhang Y."/>
            <person name="Marsh G.A."/>
            <person name="Crameri G."/>
            <person name="Broder C.C."/>
            <person name="Frey K.G."/>
            <person name="Wang L.F."/>
            <person name="Wang J."/>
        </authorList>
    </citation>
    <scope>NUCLEOTIDE SEQUENCE [LARGE SCALE GENOMIC DNA]</scope>
</reference>
<accession>L5LG32</accession>
<dbReference type="InterPro" id="IPR000152">
    <property type="entry name" value="EGF-type_Asp/Asn_hydroxyl_site"/>
</dbReference>
<dbReference type="GO" id="GO:0000712">
    <property type="term" value="P:resolution of meiotic recombination intermediates"/>
    <property type="evidence" value="ECO:0007669"/>
    <property type="project" value="InterPro"/>
</dbReference>
<dbReference type="GO" id="GO:0000794">
    <property type="term" value="C:condensed nuclear chromosome"/>
    <property type="evidence" value="ECO:0007669"/>
    <property type="project" value="InterPro"/>
</dbReference>
<evidence type="ECO:0000256" key="12">
    <source>
        <dbReference type="SAM" id="MobiDB-lite"/>
    </source>
</evidence>
<gene>
    <name evidence="15" type="ORF">MDA_GLEAN10018164</name>
</gene>
<feature type="region of interest" description="Disordered" evidence="12">
    <location>
        <begin position="1068"/>
        <end position="1087"/>
    </location>
</feature>
<feature type="domain" description="EGF-like" evidence="13">
    <location>
        <begin position="70"/>
        <end position="104"/>
    </location>
</feature>
<evidence type="ECO:0000256" key="11">
    <source>
        <dbReference type="PROSITE-ProRule" id="PRU00302"/>
    </source>
</evidence>
<dbReference type="Pfam" id="PF17825">
    <property type="entry name" value="DUF5587"/>
    <property type="match status" value="2"/>
</dbReference>
<dbReference type="SMART" id="SM00032">
    <property type="entry name" value="CCP"/>
    <property type="match status" value="2"/>
</dbReference>
<organism evidence="15 16">
    <name type="scientific">Myotis davidii</name>
    <name type="common">David's myotis</name>
    <dbReference type="NCBI Taxonomy" id="225400"/>
    <lineage>
        <taxon>Eukaryota</taxon>
        <taxon>Metazoa</taxon>
        <taxon>Chordata</taxon>
        <taxon>Craniata</taxon>
        <taxon>Vertebrata</taxon>
        <taxon>Euteleostomi</taxon>
        <taxon>Mammalia</taxon>
        <taxon>Eutheria</taxon>
        <taxon>Laurasiatheria</taxon>
        <taxon>Chiroptera</taxon>
        <taxon>Yangochiroptera</taxon>
        <taxon>Vespertilionidae</taxon>
        <taxon>Myotis</taxon>
    </lineage>
</organism>
<keyword evidence="3" id="KW-0812">Transmembrane</keyword>
<evidence type="ECO:0000256" key="5">
    <source>
        <dbReference type="ARBA" id="ARBA00022737"/>
    </source>
</evidence>
<dbReference type="PROSITE" id="PS01187">
    <property type="entry name" value="EGF_CA"/>
    <property type="match status" value="1"/>
</dbReference>
<protein>
    <submittedName>
        <fullName evidence="15">Sushi domain-containing protein 1</fullName>
    </submittedName>
</protein>
<keyword evidence="5" id="KW-0677">Repeat</keyword>
<dbReference type="SMART" id="SM00179">
    <property type="entry name" value="EGF_CA"/>
    <property type="match status" value="2"/>
</dbReference>
<dbReference type="PROSITE" id="PS50923">
    <property type="entry name" value="SUSHI"/>
    <property type="match status" value="2"/>
</dbReference>
<feature type="domain" description="Sushi" evidence="14">
    <location>
        <begin position="122"/>
        <end position="181"/>
    </location>
</feature>
<keyword evidence="16" id="KW-1185">Reference proteome</keyword>
<feature type="domain" description="EGF-like" evidence="13">
    <location>
        <begin position="18"/>
        <end position="57"/>
    </location>
</feature>
<dbReference type="FunFam" id="2.10.25.10:FF:000038">
    <property type="entry name" value="Fibrillin 2"/>
    <property type="match status" value="1"/>
</dbReference>
<feature type="domain" description="Sushi" evidence="14">
    <location>
        <begin position="182"/>
        <end position="241"/>
    </location>
</feature>
<dbReference type="GO" id="GO:0016887">
    <property type="term" value="F:ATP hydrolysis activity"/>
    <property type="evidence" value="ECO:0007669"/>
    <property type="project" value="InterPro"/>
</dbReference>
<sequence length="1761" mass="198852">MCICKYGFVGNGRTQCIDKNECQFGATVVCGNHTSCHNTLGGFYCICLEGYRATNNNKTFIPNDGTFCTDIDECEVSGLCGQGGRCVNTHGSFECYCMDGYLPESGPEPFHPTRDATSCTEIDCGTPPEVPDAYIIGNYTSGPGSQVRYACKEGFFSGPEDIVSSCTALGTWESPRLSCQEISCGRPPEVQHASLVGNHSSSLGSVAHYACQEGFESRGGKITSVCTEKGTWRESTLTCTEIIIEINDVSVFNDTCVRWQIHPGRMNSRIVYVVHVKGHRADPIESVHEERVNLTTDSRTPQVCLDLYQGTNYTVTISTAPPKRSMPAIIRFQTAEDDLLEDDGIFNVSLFNETCLKLNRHSRKVGSEQMYQFKILGRRWYLSDFYHAASFNFTTGERALVVCLDLYPATDYTANITLLGSPEQHSVQVMVTTAPAVKQTISNTSIFNETCLRWRNVKIAGREEMYLLRIQGRRWYQEEFAEEITFNITSSSQAPETCLDLRPGTNYSVSIYAWSSVLPVLISLITQITEPPLPEVDFFTVHGGPLPRLKLRRAKENNGPISSYQVLVVPLALQSTFSCDSEGATSFFSNASHTDGYVAAELLARHVPDDAMEISIGDRLYYGKYYNAPLKAGNDYCIILRITSEWNKARRCSCAVWAQVKDSSRTLQQMVGVGLGSVAVVMVLAFLSFLAVCSAFEEMLKEDISQPSVFSECELIAPNLDQEVGIPSLSELKESLHLVPEIITYEDENEYEKLFKRDPTTKHAIDTEDIKCSSTENLAIQSQCKPEHHKPEEELEMLLPPLHLANQHSSVNSLCTGLQTFPFSPVCKISLLTAEKSANEDCTVLESESCRSSQNSCLLPVPRTEEPNNQYSVTDLKKKFSIEEESLVVTPVSTECAKQAGLNPRVTETLEHLTTYVSNQDLPSDDTKVEVFLPTKVPELESWLDHKSCSSPIVLMNEESTSDNLLLQRKSPSPAEVPDLCFSDEYSSVHSPTKEEKPKDDQELVSSIIQNNENKDCLELDYTELSTESASSSKIEKASFKCSKRRENHLELLSDFIMMRNKHKTCTSKTEVTDSDEKNEFQDKEEHSLTLQEESPIVYTNKTVEKINQERGADNVIEIQASDSQCHAYCLLEAAATPILKKLGCLCTRPVASWKFATVLFDQTRFLLKEQEKVVSDAIHQGYLSNAKDVYKSVLGSYLDDIWRQLEIVQFIREKMPETNYKIQELQCQILNRMQSEQQIKDLEELNCEKASDNIIMRLMALSFQYSYCWIILYAKKTNSEYYLTEKTLHHLALIYAALVSFGLKSEELDVKLIIAPGVEETALIIRQIADHNLMTSKRDPHEWLDKSWLEVSPSKEEMYLLDFPCINPLVAQLMLRKGPSLHWILLATLCQLQELLPEVPEKVLKHFCDITSLFKISSSPVTKSPQMSSPRENRNQTSTFPSQSSATDSLDSAIQEHEYYQNLHLGETVQEETNSTSNYNLSLMELREREMPCVLPSVTSYSQTSYWKDSSCNPYIEKNSFLVDMESRNSAGNSFLNQNDSQTDVFSLDLTQMNCESRISPINTQKRVSLNFISYQKKGTHEAKRPINKEEFAPVFSLEGSQSPPHWSFKENVWEQQNHSFNLQYGSEETVCDKWYSRKDNLFTNQQKCLSDELEGLLYRSSSAGTKETFWKELPSVPSLDLFCASDSNINQKEFNSLYFYQRGRACLGQKRHAEPSSNSGDRKSLTDLMSSQLPQFKKRRLMYEKVPGRADGQTRLRFF</sequence>
<dbReference type="InterPro" id="IPR049883">
    <property type="entry name" value="NOTCH1_EGF-like"/>
</dbReference>
<evidence type="ECO:0000256" key="1">
    <source>
        <dbReference type="ARBA" id="ARBA00004479"/>
    </source>
</evidence>
<evidence type="ECO:0000256" key="10">
    <source>
        <dbReference type="PROSITE-ProRule" id="PRU00076"/>
    </source>
</evidence>
<dbReference type="InterPro" id="IPR057598">
    <property type="entry name" value="Fn3_PTPRU"/>
</dbReference>
<dbReference type="InterPro" id="IPR000742">
    <property type="entry name" value="EGF"/>
</dbReference>
<dbReference type="Gene3D" id="2.10.70.10">
    <property type="entry name" value="Complement Module, domain 1"/>
    <property type="match status" value="2"/>
</dbReference>
<dbReference type="InterPro" id="IPR039991">
    <property type="entry name" value="SHOC1"/>
</dbReference>
<dbReference type="Pfam" id="PF23144">
    <property type="entry name" value="Fn3_PTPRU"/>
    <property type="match status" value="1"/>
</dbReference>
<keyword evidence="8" id="KW-1015">Disulfide bond</keyword>
<dbReference type="PROSITE" id="PS00010">
    <property type="entry name" value="ASX_HYDROXYL"/>
    <property type="match status" value="2"/>
</dbReference>
<keyword evidence="2 10" id="KW-0245">EGF-like domain</keyword>
<dbReference type="SUPFAM" id="SSF57535">
    <property type="entry name" value="Complement control module/SCR domain"/>
    <property type="match status" value="2"/>
</dbReference>
<dbReference type="GO" id="GO:0003697">
    <property type="term" value="F:single-stranded DNA binding"/>
    <property type="evidence" value="ECO:0007669"/>
    <property type="project" value="TreeGrafter"/>
</dbReference>
<dbReference type="CDD" id="cd00033">
    <property type="entry name" value="CCP"/>
    <property type="match status" value="2"/>
</dbReference>
<dbReference type="EMBL" id="KB112777">
    <property type="protein sequence ID" value="ELK24588.1"/>
    <property type="molecule type" value="Genomic_DNA"/>
</dbReference>
<keyword evidence="9" id="KW-0325">Glycoprotein</keyword>
<name>L5LG32_MYODS</name>
<evidence type="ECO:0000256" key="6">
    <source>
        <dbReference type="ARBA" id="ARBA00022989"/>
    </source>
</evidence>
<dbReference type="PANTHER" id="PTHR35668:SF1">
    <property type="entry name" value="PROTEIN SHORTAGE IN CHIASMATA 1 ORTHOLOG"/>
    <property type="match status" value="1"/>
</dbReference>
<evidence type="ECO:0000256" key="2">
    <source>
        <dbReference type="ARBA" id="ARBA00022536"/>
    </source>
</evidence>
<evidence type="ECO:0000256" key="3">
    <source>
        <dbReference type="ARBA" id="ARBA00022692"/>
    </source>
</evidence>